<organism evidence="1 2">
    <name type="scientific">Platanthera zijinensis</name>
    <dbReference type="NCBI Taxonomy" id="2320716"/>
    <lineage>
        <taxon>Eukaryota</taxon>
        <taxon>Viridiplantae</taxon>
        <taxon>Streptophyta</taxon>
        <taxon>Embryophyta</taxon>
        <taxon>Tracheophyta</taxon>
        <taxon>Spermatophyta</taxon>
        <taxon>Magnoliopsida</taxon>
        <taxon>Liliopsida</taxon>
        <taxon>Asparagales</taxon>
        <taxon>Orchidaceae</taxon>
        <taxon>Orchidoideae</taxon>
        <taxon>Orchideae</taxon>
        <taxon>Orchidinae</taxon>
        <taxon>Platanthera</taxon>
    </lineage>
</organism>
<dbReference type="Proteomes" id="UP001418222">
    <property type="component" value="Unassembled WGS sequence"/>
</dbReference>
<keyword evidence="2" id="KW-1185">Reference proteome</keyword>
<protein>
    <submittedName>
        <fullName evidence="1">Uncharacterized protein</fullName>
    </submittedName>
</protein>
<sequence length="107" mass="12061">MDGIRGRWTEEQHSLFLNCIEASFVSQMFGGGRRFGRRIPAESATESTADSRRCSPDMVDLAIACCNRKRPLPRYDAPLDQVVPIFENGQDVDDSTSIKQKKRRGVI</sequence>
<reference evidence="1 2" key="1">
    <citation type="journal article" date="2022" name="Nat. Plants">
        <title>Genomes of leafy and leafless Platanthera orchids illuminate the evolution of mycoheterotrophy.</title>
        <authorList>
            <person name="Li M.H."/>
            <person name="Liu K.W."/>
            <person name="Li Z."/>
            <person name="Lu H.C."/>
            <person name="Ye Q.L."/>
            <person name="Zhang D."/>
            <person name="Wang J.Y."/>
            <person name="Li Y.F."/>
            <person name="Zhong Z.M."/>
            <person name="Liu X."/>
            <person name="Yu X."/>
            <person name="Liu D.K."/>
            <person name="Tu X.D."/>
            <person name="Liu B."/>
            <person name="Hao Y."/>
            <person name="Liao X.Y."/>
            <person name="Jiang Y.T."/>
            <person name="Sun W.H."/>
            <person name="Chen J."/>
            <person name="Chen Y.Q."/>
            <person name="Ai Y."/>
            <person name="Zhai J.W."/>
            <person name="Wu S.S."/>
            <person name="Zhou Z."/>
            <person name="Hsiao Y.Y."/>
            <person name="Wu W.L."/>
            <person name="Chen Y.Y."/>
            <person name="Lin Y.F."/>
            <person name="Hsu J.L."/>
            <person name="Li C.Y."/>
            <person name="Wang Z.W."/>
            <person name="Zhao X."/>
            <person name="Zhong W.Y."/>
            <person name="Ma X.K."/>
            <person name="Ma L."/>
            <person name="Huang J."/>
            <person name="Chen G.Z."/>
            <person name="Huang M.Z."/>
            <person name="Huang L."/>
            <person name="Peng D.H."/>
            <person name="Luo Y.B."/>
            <person name="Zou S.Q."/>
            <person name="Chen S.P."/>
            <person name="Lan S."/>
            <person name="Tsai W.C."/>
            <person name="Van de Peer Y."/>
            <person name="Liu Z.J."/>
        </authorList>
    </citation>
    <scope>NUCLEOTIDE SEQUENCE [LARGE SCALE GENOMIC DNA]</scope>
    <source>
        <strain evidence="1">Lor287</strain>
    </source>
</reference>
<dbReference type="EMBL" id="JBBWWQ010000001">
    <property type="protein sequence ID" value="KAK8956824.1"/>
    <property type="molecule type" value="Genomic_DNA"/>
</dbReference>
<gene>
    <name evidence="1" type="ORF">KSP39_PZI000788</name>
</gene>
<proteinExistence type="predicted"/>
<comment type="caution">
    <text evidence="1">The sequence shown here is derived from an EMBL/GenBank/DDBJ whole genome shotgun (WGS) entry which is preliminary data.</text>
</comment>
<evidence type="ECO:0000313" key="1">
    <source>
        <dbReference type="EMBL" id="KAK8956824.1"/>
    </source>
</evidence>
<dbReference type="AlphaFoldDB" id="A0AAP0C2B8"/>
<accession>A0AAP0C2B8</accession>
<name>A0AAP0C2B8_9ASPA</name>
<evidence type="ECO:0000313" key="2">
    <source>
        <dbReference type="Proteomes" id="UP001418222"/>
    </source>
</evidence>